<reference evidence="2" key="1">
    <citation type="submission" date="2020-07" db="EMBL/GenBank/DDBJ databases">
        <title>The High-quality genome of the commercially important snow crab, Chionoecetes opilio.</title>
        <authorList>
            <person name="Jeong J.-H."/>
            <person name="Ryu S."/>
        </authorList>
    </citation>
    <scope>NUCLEOTIDE SEQUENCE</scope>
    <source>
        <strain evidence="2">MADBK_172401_WGS</strain>
        <tissue evidence="2">Digestive gland</tissue>
    </source>
</reference>
<evidence type="ECO:0000259" key="1">
    <source>
        <dbReference type="Pfam" id="PF03184"/>
    </source>
</evidence>
<accession>A0A8J4YUK3</accession>
<organism evidence="2 3">
    <name type="scientific">Chionoecetes opilio</name>
    <name type="common">Atlantic snow crab</name>
    <name type="synonym">Cancer opilio</name>
    <dbReference type="NCBI Taxonomy" id="41210"/>
    <lineage>
        <taxon>Eukaryota</taxon>
        <taxon>Metazoa</taxon>
        <taxon>Ecdysozoa</taxon>
        <taxon>Arthropoda</taxon>
        <taxon>Crustacea</taxon>
        <taxon>Multicrustacea</taxon>
        <taxon>Malacostraca</taxon>
        <taxon>Eumalacostraca</taxon>
        <taxon>Eucarida</taxon>
        <taxon>Decapoda</taxon>
        <taxon>Pleocyemata</taxon>
        <taxon>Brachyura</taxon>
        <taxon>Eubrachyura</taxon>
        <taxon>Majoidea</taxon>
        <taxon>Majidae</taxon>
        <taxon>Chionoecetes</taxon>
    </lineage>
</organism>
<dbReference type="InterPro" id="IPR004875">
    <property type="entry name" value="DDE_SF_endonuclease_dom"/>
</dbReference>
<dbReference type="AlphaFoldDB" id="A0A8J4YUK3"/>
<keyword evidence="3" id="KW-1185">Reference proteome</keyword>
<dbReference type="Pfam" id="PF03184">
    <property type="entry name" value="DDE_1"/>
    <property type="match status" value="1"/>
</dbReference>
<protein>
    <recommendedName>
        <fullName evidence="1">DDE-1 domain-containing protein</fullName>
    </recommendedName>
</protein>
<gene>
    <name evidence="2" type="ORF">GWK47_034867</name>
</gene>
<comment type="caution">
    <text evidence="2">The sequence shown here is derived from an EMBL/GenBank/DDBJ whole genome shotgun (WGS) entry which is preliminary data.</text>
</comment>
<evidence type="ECO:0000313" key="2">
    <source>
        <dbReference type="EMBL" id="KAG0727334.1"/>
    </source>
</evidence>
<sequence length="284" mass="31783">MTFVGIINASGHYIPPVFIIPRKRWNDSFMRGTIDGSKGILHQNGWMNGECFLETLQHVHEKTYSSVENKILLIMDNAVCHMNIHAINYAIQHGIIMSLCHPILRQSSSPLDVSVYGPFKTYLRSLQNDFTLMNPNTCITEHMLPEFASKAWIKSSTPTNILSGFAATGIWPINRLIFPDEAFAGAEVTERPPPQADGQELPDLNPDWRLLLLLLLGSQHKNLRPTTLQLAPIPPQDLQALVTSQRSLQTLSGPSPKLLHVLLARGERRSVPAFSPRMRKPSPT</sequence>
<proteinExistence type="predicted"/>
<dbReference type="OrthoDB" id="6377204at2759"/>
<feature type="domain" description="DDE-1" evidence="1">
    <location>
        <begin position="42"/>
        <end position="138"/>
    </location>
</feature>
<dbReference type="EMBL" id="JACEEZ010003487">
    <property type="protein sequence ID" value="KAG0727334.1"/>
    <property type="molecule type" value="Genomic_DNA"/>
</dbReference>
<dbReference type="Proteomes" id="UP000770661">
    <property type="component" value="Unassembled WGS sequence"/>
</dbReference>
<dbReference type="GO" id="GO:0003676">
    <property type="term" value="F:nucleic acid binding"/>
    <property type="evidence" value="ECO:0007669"/>
    <property type="project" value="InterPro"/>
</dbReference>
<name>A0A8J4YUK3_CHIOP</name>
<evidence type="ECO:0000313" key="3">
    <source>
        <dbReference type="Proteomes" id="UP000770661"/>
    </source>
</evidence>